<evidence type="ECO:0000259" key="12">
    <source>
        <dbReference type="PROSITE" id="PS50109"/>
    </source>
</evidence>
<keyword evidence="4" id="KW-0597">Phosphoprotein</keyword>
<sequence>MKKAGSIRWRLYIAAIITIVLALAVAGAGLAFLFERHITRRVDADMYLYLQRTSAHIDISTETGEVSIQTPSGRENRQRALKPFGGYYWQITDNDEVVQTSRSLWDQTIAMPPHAPANPQEIQRYNAPGPNGTQLRVTYRQLLIDRPTGDPHRIGVFVAVDYATISTPRQEFMRDILPFLALLAVVLIVSTFVYLNYGLRPLESIRREMTAIRSGKKERFPENVPTELQPLSEEINALLDVQDKELERAKNRAADLAHGLKTPLTAMAGDVRRLREKGEEEIASEISQAIGIMNNHVAREMTRARVRSIGSKRYAKIPVAKTLLPLVGTLQRTPSGAALDWQFKILPGISIAMDREDLMEIMGNLLENASRYAKSKIILDAKENADGLILTIDDDGPGLSDKQCEQVHGRGQRLDESGGAGLGLAIVQDVANAYNAKLTLSQSDLGGLQASIFMPAKFTGLPEA</sequence>
<dbReference type="EMBL" id="JBBYXI010000001">
    <property type="protein sequence ID" value="MEN3929818.1"/>
    <property type="molecule type" value="Genomic_DNA"/>
</dbReference>
<keyword evidence="7" id="KW-0418">Kinase</keyword>
<comment type="caution">
    <text evidence="14">The sequence shown here is derived from an EMBL/GenBank/DDBJ whole genome shotgun (WGS) entry which is preliminary data.</text>
</comment>
<dbReference type="InterPro" id="IPR036097">
    <property type="entry name" value="HisK_dim/P_sf"/>
</dbReference>
<dbReference type="PROSITE" id="PS50109">
    <property type="entry name" value="HIS_KIN"/>
    <property type="match status" value="1"/>
</dbReference>
<evidence type="ECO:0000256" key="10">
    <source>
        <dbReference type="ARBA" id="ARBA00023136"/>
    </source>
</evidence>
<reference evidence="14 15" key="1">
    <citation type="submission" date="2024-04" db="EMBL/GenBank/DDBJ databases">
        <title>A novel species isolated from cricket.</title>
        <authorList>
            <person name="Wang H.-C."/>
        </authorList>
    </citation>
    <scope>NUCLEOTIDE SEQUENCE [LARGE SCALE GENOMIC DNA]</scope>
    <source>
        <strain evidence="14 15">WL0021</strain>
    </source>
</reference>
<organism evidence="14 15">
    <name type="scientific">Hohaiivirga grylli</name>
    <dbReference type="NCBI Taxonomy" id="3133970"/>
    <lineage>
        <taxon>Bacteria</taxon>
        <taxon>Pseudomonadati</taxon>
        <taxon>Pseudomonadota</taxon>
        <taxon>Alphaproteobacteria</taxon>
        <taxon>Hyphomicrobiales</taxon>
        <taxon>Methylobacteriaceae</taxon>
        <taxon>Hohaiivirga</taxon>
    </lineage>
</organism>
<keyword evidence="6 11" id="KW-0812">Transmembrane</keyword>
<keyword evidence="14" id="KW-0067">ATP-binding</keyword>
<evidence type="ECO:0000256" key="2">
    <source>
        <dbReference type="ARBA" id="ARBA00004370"/>
    </source>
</evidence>
<protein>
    <recommendedName>
        <fullName evidence="3">histidine kinase</fullName>
        <ecNumber evidence="3">2.7.13.3</ecNumber>
    </recommendedName>
</protein>
<dbReference type="InterPro" id="IPR003594">
    <property type="entry name" value="HATPase_dom"/>
</dbReference>
<dbReference type="Proteomes" id="UP001418637">
    <property type="component" value="Unassembled WGS sequence"/>
</dbReference>
<dbReference type="SUPFAM" id="SSF47384">
    <property type="entry name" value="Homodimeric domain of signal transducing histidine kinase"/>
    <property type="match status" value="1"/>
</dbReference>
<evidence type="ECO:0000256" key="1">
    <source>
        <dbReference type="ARBA" id="ARBA00000085"/>
    </source>
</evidence>
<dbReference type="PANTHER" id="PTHR45436">
    <property type="entry name" value="SENSOR HISTIDINE KINASE YKOH"/>
    <property type="match status" value="1"/>
</dbReference>
<dbReference type="Gene3D" id="3.30.565.10">
    <property type="entry name" value="Histidine kinase-like ATPase, C-terminal domain"/>
    <property type="match status" value="1"/>
</dbReference>
<keyword evidence="9" id="KW-0902">Two-component regulatory system</keyword>
<feature type="transmembrane region" description="Helical" evidence="11">
    <location>
        <begin position="176"/>
        <end position="197"/>
    </location>
</feature>
<evidence type="ECO:0000313" key="14">
    <source>
        <dbReference type="EMBL" id="MEN3929818.1"/>
    </source>
</evidence>
<dbReference type="Gene3D" id="1.10.287.130">
    <property type="match status" value="1"/>
</dbReference>
<evidence type="ECO:0000256" key="11">
    <source>
        <dbReference type="SAM" id="Phobius"/>
    </source>
</evidence>
<dbReference type="SMART" id="SM00387">
    <property type="entry name" value="HATPase_c"/>
    <property type="match status" value="1"/>
</dbReference>
<feature type="domain" description="Histidine kinase" evidence="12">
    <location>
        <begin position="255"/>
        <end position="458"/>
    </location>
</feature>
<evidence type="ECO:0000256" key="8">
    <source>
        <dbReference type="ARBA" id="ARBA00022989"/>
    </source>
</evidence>
<dbReference type="InterPro" id="IPR003661">
    <property type="entry name" value="HisK_dim/P_dom"/>
</dbReference>
<accession>A0ABV0BFS2</accession>
<dbReference type="InterPro" id="IPR036890">
    <property type="entry name" value="HATPase_C_sf"/>
</dbReference>
<keyword evidence="10 11" id="KW-0472">Membrane</keyword>
<dbReference type="PANTHER" id="PTHR45436:SF5">
    <property type="entry name" value="SENSOR HISTIDINE KINASE TRCS"/>
    <property type="match status" value="1"/>
</dbReference>
<feature type="domain" description="HAMP" evidence="13">
    <location>
        <begin position="196"/>
        <end position="247"/>
    </location>
</feature>
<evidence type="ECO:0000256" key="9">
    <source>
        <dbReference type="ARBA" id="ARBA00023012"/>
    </source>
</evidence>
<dbReference type="InterPro" id="IPR005467">
    <property type="entry name" value="His_kinase_dom"/>
</dbReference>
<evidence type="ECO:0000256" key="7">
    <source>
        <dbReference type="ARBA" id="ARBA00022777"/>
    </source>
</evidence>
<dbReference type="SUPFAM" id="SSF55874">
    <property type="entry name" value="ATPase domain of HSP90 chaperone/DNA topoisomerase II/histidine kinase"/>
    <property type="match status" value="1"/>
</dbReference>
<name>A0ABV0BFS2_9HYPH</name>
<comment type="subcellular location">
    <subcellularLocation>
        <location evidence="2">Membrane</location>
    </subcellularLocation>
</comment>
<proteinExistence type="predicted"/>
<dbReference type="RefSeq" id="WP_346335800.1">
    <property type="nucleotide sequence ID" value="NZ_JBBYXI010000001.1"/>
</dbReference>
<dbReference type="EC" id="2.7.13.3" evidence="3"/>
<feature type="transmembrane region" description="Helical" evidence="11">
    <location>
        <begin position="12"/>
        <end position="34"/>
    </location>
</feature>
<evidence type="ECO:0000259" key="13">
    <source>
        <dbReference type="PROSITE" id="PS50885"/>
    </source>
</evidence>
<evidence type="ECO:0000256" key="4">
    <source>
        <dbReference type="ARBA" id="ARBA00022553"/>
    </source>
</evidence>
<comment type="catalytic activity">
    <reaction evidence="1">
        <text>ATP + protein L-histidine = ADP + protein N-phospho-L-histidine.</text>
        <dbReference type="EC" id="2.7.13.3"/>
    </reaction>
</comment>
<keyword evidence="15" id="KW-1185">Reference proteome</keyword>
<evidence type="ECO:0000313" key="15">
    <source>
        <dbReference type="Proteomes" id="UP001418637"/>
    </source>
</evidence>
<dbReference type="Pfam" id="PF02518">
    <property type="entry name" value="HATPase_c"/>
    <property type="match status" value="1"/>
</dbReference>
<evidence type="ECO:0000256" key="6">
    <source>
        <dbReference type="ARBA" id="ARBA00022692"/>
    </source>
</evidence>
<keyword evidence="8 11" id="KW-1133">Transmembrane helix</keyword>
<dbReference type="GO" id="GO:0005524">
    <property type="term" value="F:ATP binding"/>
    <property type="evidence" value="ECO:0007669"/>
    <property type="project" value="UniProtKB-KW"/>
</dbReference>
<dbReference type="InterPro" id="IPR050428">
    <property type="entry name" value="TCS_sensor_his_kinase"/>
</dbReference>
<evidence type="ECO:0000256" key="5">
    <source>
        <dbReference type="ARBA" id="ARBA00022679"/>
    </source>
</evidence>
<keyword evidence="5" id="KW-0808">Transferase</keyword>
<dbReference type="PROSITE" id="PS50885">
    <property type="entry name" value="HAMP"/>
    <property type="match status" value="1"/>
</dbReference>
<dbReference type="PRINTS" id="PR00344">
    <property type="entry name" value="BCTRLSENSOR"/>
</dbReference>
<dbReference type="CDD" id="cd00082">
    <property type="entry name" value="HisKA"/>
    <property type="match status" value="1"/>
</dbReference>
<evidence type="ECO:0000256" key="3">
    <source>
        <dbReference type="ARBA" id="ARBA00012438"/>
    </source>
</evidence>
<dbReference type="InterPro" id="IPR003660">
    <property type="entry name" value="HAMP_dom"/>
</dbReference>
<keyword evidence="14" id="KW-0547">Nucleotide-binding</keyword>
<dbReference type="InterPro" id="IPR004358">
    <property type="entry name" value="Sig_transdc_His_kin-like_C"/>
</dbReference>
<gene>
    <name evidence="14" type="ORF">WJT86_01925</name>
</gene>